<evidence type="ECO:0000256" key="1">
    <source>
        <dbReference type="SAM" id="MobiDB-lite"/>
    </source>
</evidence>
<proteinExistence type="predicted"/>
<keyword evidence="3" id="KW-1185">Reference proteome</keyword>
<dbReference type="AlphaFoldDB" id="A0A2Z7A8U0"/>
<sequence>MFLKGFEHREVDQNVNAVSSKENMLQFVYGISKLNLLRLPFFRNGKDPLEDFGYCGPRCNPLLRPAAERTPSNHRKLSPQAVCLTSLLYCLSEKGYNKFVFVIHSTKQLSSQLSYVQTALLLMNCTCVTLNGSGIQLAVGPQPLWLRNHNFGLAQRTCVTLNGSGIQLAVGPQPLWLRNHNFGLAQRIMVKRLATSRHDPLGITDSACKNQLVVVSVQYGPFNTNIPIRSMTIDSIGYPRMKASGESSTTKHRLLHASGPHPIPPPNDPKTNQYNQDLGLINSTNGNHLESPNEDSSIDHQVTIHLYAQNITMFPTNETWYFAS</sequence>
<feature type="compositionally biased region" description="Polar residues" evidence="1">
    <location>
        <begin position="269"/>
        <end position="290"/>
    </location>
</feature>
<gene>
    <name evidence="2" type="ORF">F511_25712</name>
</gene>
<dbReference type="Proteomes" id="UP000250235">
    <property type="component" value="Unassembled WGS sequence"/>
</dbReference>
<feature type="region of interest" description="Disordered" evidence="1">
    <location>
        <begin position="242"/>
        <end position="295"/>
    </location>
</feature>
<evidence type="ECO:0000313" key="3">
    <source>
        <dbReference type="Proteomes" id="UP000250235"/>
    </source>
</evidence>
<dbReference type="EMBL" id="KV017532">
    <property type="protein sequence ID" value="KZV18081.1"/>
    <property type="molecule type" value="Genomic_DNA"/>
</dbReference>
<organism evidence="2 3">
    <name type="scientific">Dorcoceras hygrometricum</name>
    <dbReference type="NCBI Taxonomy" id="472368"/>
    <lineage>
        <taxon>Eukaryota</taxon>
        <taxon>Viridiplantae</taxon>
        <taxon>Streptophyta</taxon>
        <taxon>Embryophyta</taxon>
        <taxon>Tracheophyta</taxon>
        <taxon>Spermatophyta</taxon>
        <taxon>Magnoliopsida</taxon>
        <taxon>eudicotyledons</taxon>
        <taxon>Gunneridae</taxon>
        <taxon>Pentapetalae</taxon>
        <taxon>asterids</taxon>
        <taxon>lamiids</taxon>
        <taxon>Lamiales</taxon>
        <taxon>Gesneriaceae</taxon>
        <taxon>Didymocarpoideae</taxon>
        <taxon>Trichosporeae</taxon>
        <taxon>Loxocarpinae</taxon>
        <taxon>Dorcoceras</taxon>
    </lineage>
</organism>
<evidence type="ECO:0000313" key="2">
    <source>
        <dbReference type="EMBL" id="KZV18081.1"/>
    </source>
</evidence>
<accession>A0A2Z7A8U0</accession>
<reference evidence="2 3" key="1">
    <citation type="journal article" date="2015" name="Proc. Natl. Acad. Sci. U.S.A.">
        <title>The resurrection genome of Boea hygrometrica: A blueprint for survival of dehydration.</title>
        <authorList>
            <person name="Xiao L."/>
            <person name="Yang G."/>
            <person name="Zhang L."/>
            <person name="Yang X."/>
            <person name="Zhao S."/>
            <person name="Ji Z."/>
            <person name="Zhou Q."/>
            <person name="Hu M."/>
            <person name="Wang Y."/>
            <person name="Chen M."/>
            <person name="Xu Y."/>
            <person name="Jin H."/>
            <person name="Xiao X."/>
            <person name="Hu G."/>
            <person name="Bao F."/>
            <person name="Hu Y."/>
            <person name="Wan P."/>
            <person name="Li L."/>
            <person name="Deng X."/>
            <person name="Kuang T."/>
            <person name="Xiang C."/>
            <person name="Zhu J.K."/>
            <person name="Oliver M.J."/>
            <person name="He Y."/>
        </authorList>
    </citation>
    <scope>NUCLEOTIDE SEQUENCE [LARGE SCALE GENOMIC DNA]</scope>
    <source>
        <strain evidence="3">cv. XS01</strain>
    </source>
</reference>
<protein>
    <submittedName>
        <fullName evidence="2">Uncharacterized protein</fullName>
    </submittedName>
</protein>
<name>A0A2Z7A8U0_9LAMI</name>